<proteinExistence type="predicted"/>
<evidence type="ECO:0000256" key="1">
    <source>
        <dbReference type="ARBA" id="ARBA00023172"/>
    </source>
</evidence>
<gene>
    <name evidence="3" type="ORF">SADO_14148</name>
</gene>
<protein>
    <submittedName>
        <fullName evidence="3">Integrase family protein</fullName>
    </submittedName>
</protein>
<evidence type="ECO:0000259" key="2">
    <source>
        <dbReference type="PROSITE" id="PS51898"/>
    </source>
</evidence>
<sequence length="141" mass="16596">MRRAEIARLRHQDINFENEPPILTVPLAKTQPRRFYMWPQLVRLYEEVSTDLGCTEYVFGGIRADSITQAFERIRRKSKISNEVTFHSFRYEANSWMVEKRVPRKLRKQIIGHVSDEMSDHYTEFSEVAAQIMSDASEARG</sequence>
<dbReference type="Gene3D" id="1.10.443.10">
    <property type="entry name" value="Intergrase catalytic core"/>
    <property type="match status" value="1"/>
</dbReference>
<name>A0ABV2B3H1_9GAMM</name>
<evidence type="ECO:0000313" key="3">
    <source>
        <dbReference type="EMBL" id="MES1930403.1"/>
    </source>
</evidence>
<dbReference type="Proteomes" id="UP001460888">
    <property type="component" value="Unassembled WGS sequence"/>
</dbReference>
<accession>A0ABV2B3H1</accession>
<keyword evidence="1" id="KW-0233">DNA recombination</keyword>
<dbReference type="PROSITE" id="PS51898">
    <property type="entry name" value="TYR_RECOMBINASE"/>
    <property type="match status" value="1"/>
</dbReference>
<dbReference type="SUPFAM" id="SSF56349">
    <property type="entry name" value="DNA breaking-rejoining enzymes"/>
    <property type="match status" value="1"/>
</dbReference>
<reference evidence="3 4" key="1">
    <citation type="submission" date="2013-03" db="EMBL/GenBank/DDBJ databases">
        <title>Salinisphaera dokdonensis CL-ES53 Genome Sequencing.</title>
        <authorList>
            <person name="Li C."/>
            <person name="Lai Q."/>
            <person name="Shao Z."/>
        </authorList>
    </citation>
    <scope>NUCLEOTIDE SEQUENCE [LARGE SCALE GENOMIC DNA]</scope>
    <source>
        <strain evidence="3 4">CL-ES53</strain>
    </source>
</reference>
<dbReference type="InterPro" id="IPR002104">
    <property type="entry name" value="Integrase_catalytic"/>
</dbReference>
<evidence type="ECO:0000313" key="4">
    <source>
        <dbReference type="Proteomes" id="UP001460888"/>
    </source>
</evidence>
<dbReference type="InterPro" id="IPR013762">
    <property type="entry name" value="Integrase-like_cat_sf"/>
</dbReference>
<keyword evidence="4" id="KW-1185">Reference proteome</keyword>
<feature type="domain" description="Tyr recombinase" evidence="2">
    <location>
        <begin position="1"/>
        <end position="138"/>
    </location>
</feature>
<comment type="caution">
    <text evidence="3">The sequence shown here is derived from an EMBL/GenBank/DDBJ whole genome shotgun (WGS) entry which is preliminary data.</text>
</comment>
<organism evidence="3 4">
    <name type="scientific">Salinisphaera dokdonensis CL-ES53</name>
    <dbReference type="NCBI Taxonomy" id="1304272"/>
    <lineage>
        <taxon>Bacteria</taxon>
        <taxon>Pseudomonadati</taxon>
        <taxon>Pseudomonadota</taxon>
        <taxon>Gammaproteobacteria</taxon>
        <taxon>Salinisphaerales</taxon>
        <taxon>Salinisphaeraceae</taxon>
        <taxon>Salinisphaera</taxon>
    </lineage>
</organism>
<dbReference type="InterPro" id="IPR011010">
    <property type="entry name" value="DNA_brk_join_enz"/>
</dbReference>
<dbReference type="Pfam" id="PF00589">
    <property type="entry name" value="Phage_integrase"/>
    <property type="match status" value="1"/>
</dbReference>
<dbReference type="EMBL" id="APND01000004">
    <property type="protein sequence ID" value="MES1930403.1"/>
    <property type="molecule type" value="Genomic_DNA"/>
</dbReference>